<dbReference type="Proteomes" id="UP001221411">
    <property type="component" value="Unassembled WGS sequence"/>
</dbReference>
<organism evidence="1 2">
    <name type="scientific">Polyangium mundeleinium</name>
    <dbReference type="NCBI Taxonomy" id="2995306"/>
    <lineage>
        <taxon>Bacteria</taxon>
        <taxon>Pseudomonadati</taxon>
        <taxon>Myxococcota</taxon>
        <taxon>Polyangia</taxon>
        <taxon>Polyangiales</taxon>
        <taxon>Polyangiaceae</taxon>
        <taxon>Polyangium</taxon>
    </lineage>
</organism>
<keyword evidence="2" id="KW-1185">Reference proteome</keyword>
<dbReference type="RefSeq" id="WP_271917494.1">
    <property type="nucleotide sequence ID" value="NZ_JAQNDO010000001.1"/>
</dbReference>
<proteinExistence type="predicted"/>
<dbReference type="EMBL" id="JAQNDO010000001">
    <property type="protein sequence ID" value="MDC0742157.1"/>
    <property type="molecule type" value="Genomic_DNA"/>
</dbReference>
<sequence>MKPFQAEEEMNLGVITTSAVLAGAPILLVSHDADDGGWQFLCGTTSDPADGRVVHVREILTTDPTVVEVADLPLGWVAFRGAIGAEWTREPA</sequence>
<evidence type="ECO:0008006" key="3">
    <source>
        <dbReference type="Google" id="ProtNLM"/>
    </source>
</evidence>
<name>A0ABT5EJZ2_9BACT</name>
<comment type="caution">
    <text evidence="1">The sequence shown here is derived from an EMBL/GenBank/DDBJ whole genome shotgun (WGS) entry which is preliminary data.</text>
</comment>
<evidence type="ECO:0000313" key="1">
    <source>
        <dbReference type="EMBL" id="MDC0742157.1"/>
    </source>
</evidence>
<accession>A0ABT5EJZ2</accession>
<gene>
    <name evidence="1" type="ORF">POL67_12420</name>
</gene>
<protein>
    <recommendedName>
        <fullName evidence="3">DUF2185 domain-containing protein</fullName>
    </recommendedName>
</protein>
<evidence type="ECO:0000313" key="2">
    <source>
        <dbReference type="Proteomes" id="UP001221411"/>
    </source>
</evidence>
<reference evidence="1 2" key="1">
    <citation type="submission" date="2022-11" db="EMBL/GenBank/DDBJ databases">
        <title>Minimal conservation of predation-associated metabolite biosynthetic gene clusters underscores biosynthetic potential of Myxococcota including descriptions for ten novel species: Archangium lansinium sp. nov., Myxococcus landrumus sp. nov., Nannocystis bai.</title>
        <authorList>
            <person name="Ahearne A."/>
            <person name="Stevens C."/>
            <person name="Dowd S."/>
        </authorList>
    </citation>
    <scope>NUCLEOTIDE SEQUENCE [LARGE SCALE GENOMIC DNA]</scope>
    <source>
        <strain evidence="1 2">RJM3</strain>
    </source>
</reference>